<dbReference type="EMBL" id="FQUO01000002">
    <property type="protein sequence ID" value="SHE68309.1"/>
    <property type="molecule type" value="Genomic_DNA"/>
</dbReference>
<dbReference type="Proteomes" id="UP000184368">
    <property type="component" value="Unassembled WGS sequence"/>
</dbReference>
<dbReference type="OrthoDB" id="9921995at2"/>
<accession>A0A1M4VH36</accession>
<gene>
    <name evidence="1" type="ORF">SAMN05444008_102265</name>
</gene>
<organism evidence="1 2">
    <name type="scientific">Cnuella takakiae</name>
    <dbReference type="NCBI Taxonomy" id="1302690"/>
    <lineage>
        <taxon>Bacteria</taxon>
        <taxon>Pseudomonadati</taxon>
        <taxon>Bacteroidota</taxon>
        <taxon>Chitinophagia</taxon>
        <taxon>Chitinophagales</taxon>
        <taxon>Chitinophagaceae</taxon>
        <taxon>Cnuella</taxon>
    </lineage>
</organism>
<evidence type="ECO:0000313" key="1">
    <source>
        <dbReference type="EMBL" id="SHE68309.1"/>
    </source>
</evidence>
<dbReference type="PROSITE" id="PS51257">
    <property type="entry name" value="PROKAR_LIPOPROTEIN"/>
    <property type="match status" value="1"/>
</dbReference>
<dbReference type="AlphaFoldDB" id="A0A1M4VH36"/>
<keyword evidence="2" id="KW-1185">Reference proteome</keyword>
<dbReference type="RefSeq" id="WP_073039964.1">
    <property type="nucleotide sequence ID" value="NZ_FQUO01000002.1"/>
</dbReference>
<evidence type="ECO:0008006" key="3">
    <source>
        <dbReference type="Google" id="ProtNLM"/>
    </source>
</evidence>
<reference evidence="1 2" key="1">
    <citation type="submission" date="2016-11" db="EMBL/GenBank/DDBJ databases">
        <authorList>
            <person name="Jaros S."/>
            <person name="Januszkiewicz K."/>
            <person name="Wedrychowicz H."/>
        </authorList>
    </citation>
    <scope>NUCLEOTIDE SEQUENCE [LARGE SCALE GENOMIC DNA]</scope>
    <source>
        <strain evidence="1 2">DSM 26897</strain>
    </source>
</reference>
<proteinExistence type="predicted"/>
<name>A0A1M4VH36_9BACT</name>
<sequence length="69" mass="7729">MKKLTPFALVLLLAACGPEGRDVEQKVDKVLQKVEDKTEVLADSAKEKYKDVRDHLDTALDADRNDTTE</sequence>
<protein>
    <recommendedName>
        <fullName evidence="3">Lipoprotein</fullName>
    </recommendedName>
</protein>
<evidence type="ECO:0000313" key="2">
    <source>
        <dbReference type="Proteomes" id="UP000184368"/>
    </source>
</evidence>
<dbReference type="STRING" id="1302690.BUE76_12385"/>